<dbReference type="PANTHER" id="PTHR46401">
    <property type="entry name" value="GLYCOSYLTRANSFERASE WBBK-RELATED"/>
    <property type="match status" value="1"/>
</dbReference>
<dbReference type="InterPro" id="IPR015393">
    <property type="entry name" value="DUF1972"/>
</dbReference>
<dbReference type="Pfam" id="PF09314">
    <property type="entry name" value="DUF1972"/>
    <property type="match status" value="1"/>
</dbReference>
<dbReference type="SUPFAM" id="SSF53756">
    <property type="entry name" value="UDP-Glycosyltransferase/glycogen phosphorylase"/>
    <property type="match status" value="1"/>
</dbReference>
<sequence>MSASANDWSGHTIAIVGTVGVPGRYGGFETLAENLVRKHGEMAGPGSLVVYCSARSYPERNPSFLGARLRYVNLPANGALSVLYDVVCIFSAIFRRHAVILLFGVSGAIALPFVRLFSRVQVVTNVDGIEWKREKWGFLARSLLRFSEFLAVRFSSEIVADNLGIAEHIQHTYGRSCRYIAYGGDHALLSEPQAYCRRALPLHYSLAVCRVEPENNVGMILEAFSLLPGSPLVFVGNWKGSAYGKSLYAEYARFEHIYMLDPVYDPPELRGLRDSAHSYIHGHSAGGTNPSLVEMMHFGIPVLAFDCSFNRYTTDDKAIYFSDEESLRNAIAALAGSNSAQLGRDMLELARARYTWDVVAHAYFELAQSVRSGAVL</sequence>
<gene>
    <name evidence="2" type="ORF">DCP75_05575</name>
</gene>
<protein>
    <submittedName>
        <fullName evidence="2">Glycosyl transferase</fullName>
    </submittedName>
</protein>
<keyword evidence="2" id="KW-0808">Transferase</keyword>
<dbReference type="Gene3D" id="3.40.50.2000">
    <property type="entry name" value="Glycogen Phosphorylase B"/>
    <property type="match status" value="1"/>
</dbReference>
<dbReference type="AlphaFoldDB" id="A0A3C1KKE3"/>
<evidence type="ECO:0000313" key="3">
    <source>
        <dbReference type="Proteomes" id="UP000259273"/>
    </source>
</evidence>
<organism evidence="2 3">
    <name type="scientific">Haliea salexigens</name>
    <dbReference type="NCBI Taxonomy" id="287487"/>
    <lineage>
        <taxon>Bacteria</taxon>
        <taxon>Pseudomonadati</taxon>
        <taxon>Pseudomonadota</taxon>
        <taxon>Gammaproteobacteria</taxon>
        <taxon>Cellvibrionales</taxon>
        <taxon>Halieaceae</taxon>
        <taxon>Haliea</taxon>
    </lineage>
</organism>
<reference evidence="2 3" key="1">
    <citation type="journal article" date="2018" name="Nat. Biotechnol.">
        <title>A standardized bacterial taxonomy based on genome phylogeny substantially revises the tree of life.</title>
        <authorList>
            <person name="Parks D.H."/>
            <person name="Chuvochina M."/>
            <person name="Waite D.W."/>
            <person name="Rinke C."/>
            <person name="Skarshewski A."/>
            <person name="Chaumeil P.A."/>
            <person name="Hugenholtz P."/>
        </authorList>
    </citation>
    <scope>NUCLEOTIDE SEQUENCE [LARGE SCALE GENOMIC DNA]</scope>
    <source>
        <strain evidence="2">UBA9158</strain>
    </source>
</reference>
<dbReference type="PANTHER" id="PTHR46401:SF8">
    <property type="entry name" value="BLL6006 PROTEIN"/>
    <property type="match status" value="1"/>
</dbReference>
<dbReference type="GO" id="GO:0016757">
    <property type="term" value="F:glycosyltransferase activity"/>
    <property type="evidence" value="ECO:0007669"/>
    <property type="project" value="TreeGrafter"/>
</dbReference>
<proteinExistence type="predicted"/>
<feature type="domain" description="DUF1972" evidence="1">
    <location>
        <begin position="12"/>
        <end position="185"/>
    </location>
</feature>
<name>A0A3C1KKE3_9GAMM</name>
<dbReference type="EMBL" id="DMND01000079">
    <property type="protein sequence ID" value="HAN27180.1"/>
    <property type="molecule type" value="Genomic_DNA"/>
</dbReference>
<comment type="caution">
    <text evidence="2">The sequence shown here is derived from an EMBL/GenBank/DDBJ whole genome shotgun (WGS) entry which is preliminary data.</text>
</comment>
<evidence type="ECO:0000259" key="1">
    <source>
        <dbReference type="Pfam" id="PF09314"/>
    </source>
</evidence>
<evidence type="ECO:0000313" key="2">
    <source>
        <dbReference type="EMBL" id="HAN27180.1"/>
    </source>
</evidence>
<accession>A0A3C1KKE3</accession>
<dbReference type="Proteomes" id="UP000259273">
    <property type="component" value="Unassembled WGS sequence"/>
</dbReference>